<accession>A0A843XIG0</accession>
<keyword evidence="2" id="KW-1185">Reference proteome</keyword>
<protein>
    <submittedName>
        <fullName evidence="1">Uncharacterized protein</fullName>
    </submittedName>
</protein>
<proteinExistence type="predicted"/>
<organism evidence="1 2">
    <name type="scientific">Colocasia esculenta</name>
    <name type="common">Wild taro</name>
    <name type="synonym">Arum esculentum</name>
    <dbReference type="NCBI Taxonomy" id="4460"/>
    <lineage>
        <taxon>Eukaryota</taxon>
        <taxon>Viridiplantae</taxon>
        <taxon>Streptophyta</taxon>
        <taxon>Embryophyta</taxon>
        <taxon>Tracheophyta</taxon>
        <taxon>Spermatophyta</taxon>
        <taxon>Magnoliopsida</taxon>
        <taxon>Liliopsida</taxon>
        <taxon>Araceae</taxon>
        <taxon>Aroideae</taxon>
        <taxon>Colocasieae</taxon>
        <taxon>Colocasia</taxon>
    </lineage>
</organism>
<evidence type="ECO:0000313" key="1">
    <source>
        <dbReference type="EMBL" id="MQM18970.1"/>
    </source>
</evidence>
<gene>
    <name evidence="1" type="ORF">Taro_051970</name>
</gene>
<dbReference type="AlphaFoldDB" id="A0A843XIG0"/>
<name>A0A843XIG0_COLES</name>
<sequence length="78" mass="8396">MASTQLASPEYETRPTRLFVGLEADDVNTTGVPRRRNQADEVLKLMASTQLASPEYEARPPEFSVGLEAGGVNTTGVT</sequence>
<evidence type="ECO:0000313" key="2">
    <source>
        <dbReference type="Proteomes" id="UP000652761"/>
    </source>
</evidence>
<dbReference type="Proteomes" id="UP000652761">
    <property type="component" value="Unassembled WGS sequence"/>
</dbReference>
<dbReference type="EMBL" id="NMUH01008554">
    <property type="protein sequence ID" value="MQM18970.1"/>
    <property type="molecule type" value="Genomic_DNA"/>
</dbReference>
<reference evidence="1" key="1">
    <citation type="submission" date="2017-07" db="EMBL/GenBank/DDBJ databases">
        <title>Taro Niue Genome Assembly and Annotation.</title>
        <authorList>
            <person name="Atibalentja N."/>
            <person name="Keating K."/>
            <person name="Fields C.J."/>
        </authorList>
    </citation>
    <scope>NUCLEOTIDE SEQUENCE</scope>
    <source>
        <strain evidence="1">Niue_2</strain>
        <tissue evidence="1">Leaf</tissue>
    </source>
</reference>
<comment type="caution">
    <text evidence="1">The sequence shown here is derived from an EMBL/GenBank/DDBJ whole genome shotgun (WGS) entry which is preliminary data.</text>
</comment>